<dbReference type="Proteomes" id="UP000185812">
    <property type="component" value="Unassembled WGS sequence"/>
</dbReference>
<name>A0A1M6TL30_9BACT</name>
<feature type="domain" description="ABC transporter" evidence="5">
    <location>
        <begin position="7"/>
        <end position="230"/>
    </location>
</feature>
<dbReference type="Gene3D" id="3.40.50.300">
    <property type="entry name" value="P-loop containing nucleotide triphosphate hydrolases"/>
    <property type="match status" value="1"/>
</dbReference>
<accession>A0A1M6TL30</accession>
<dbReference type="SMART" id="SM00382">
    <property type="entry name" value="AAA"/>
    <property type="match status" value="1"/>
</dbReference>
<dbReference type="InterPro" id="IPR017871">
    <property type="entry name" value="ABC_transporter-like_CS"/>
</dbReference>
<protein>
    <submittedName>
        <fullName evidence="6">Putative ABC transport system ATP-binding protein</fullName>
    </submittedName>
</protein>
<dbReference type="PANTHER" id="PTHR24220:SF86">
    <property type="entry name" value="ABC TRANSPORTER ABCH.1"/>
    <property type="match status" value="1"/>
</dbReference>
<dbReference type="InterPro" id="IPR027417">
    <property type="entry name" value="P-loop_NTPase"/>
</dbReference>
<evidence type="ECO:0000256" key="3">
    <source>
        <dbReference type="ARBA" id="ARBA00022840"/>
    </source>
</evidence>
<dbReference type="InterPro" id="IPR017911">
    <property type="entry name" value="MacB-like_ATP-bd"/>
</dbReference>
<dbReference type="OrthoDB" id="1115710at2"/>
<dbReference type="FunFam" id="3.40.50.300:FF:000032">
    <property type="entry name" value="Export ABC transporter ATP-binding protein"/>
    <property type="match status" value="1"/>
</dbReference>
<keyword evidence="3 6" id="KW-0067">ATP-binding</keyword>
<dbReference type="Pfam" id="PF00005">
    <property type="entry name" value="ABC_tran"/>
    <property type="match status" value="1"/>
</dbReference>
<dbReference type="CDD" id="cd03255">
    <property type="entry name" value="ABC_MJ0796_LolCDE_FtsE"/>
    <property type="match status" value="1"/>
</dbReference>
<dbReference type="InterPro" id="IPR003439">
    <property type="entry name" value="ABC_transporter-like_ATP-bd"/>
</dbReference>
<keyword evidence="1" id="KW-0813">Transport</keyword>
<evidence type="ECO:0000256" key="4">
    <source>
        <dbReference type="ARBA" id="ARBA00038388"/>
    </source>
</evidence>
<evidence type="ECO:0000256" key="1">
    <source>
        <dbReference type="ARBA" id="ARBA00022448"/>
    </source>
</evidence>
<evidence type="ECO:0000259" key="5">
    <source>
        <dbReference type="PROSITE" id="PS50893"/>
    </source>
</evidence>
<dbReference type="PROSITE" id="PS00211">
    <property type="entry name" value="ABC_TRANSPORTER_1"/>
    <property type="match status" value="1"/>
</dbReference>
<evidence type="ECO:0000256" key="2">
    <source>
        <dbReference type="ARBA" id="ARBA00022741"/>
    </source>
</evidence>
<dbReference type="GO" id="GO:0022857">
    <property type="term" value="F:transmembrane transporter activity"/>
    <property type="evidence" value="ECO:0007669"/>
    <property type="project" value="TreeGrafter"/>
</dbReference>
<organism evidence="6 7">
    <name type="scientific">Rhodothermus profundi</name>
    <dbReference type="NCBI Taxonomy" id="633813"/>
    <lineage>
        <taxon>Bacteria</taxon>
        <taxon>Pseudomonadati</taxon>
        <taxon>Rhodothermota</taxon>
        <taxon>Rhodothermia</taxon>
        <taxon>Rhodothermales</taxon>
        <taxon>Rhodothermaceae</taxon>
        <taxon>Rhodothermus</taxon>
    </lineage>
</organism>
<evidence type="ECO:0000313" key="7">
    <source>
        <dbReference type="Proteomes" id="UP000185812"/>
    </source>
</evidence>
<dbReference type="EMBL" id="FRAU01000004">
    <property type="protein sequence ID" value="SHK57677.1"/>
    <property type="molecule type" value="Genomic_DNA"/>
</dbReference>
<dbReference type="SUPFAM" id="SSF52540">
    <property type="entry name" value="P-loop containing nucleoside triphosphate hydrolases"/>
    <property type="match status" value="1"/>
</dbReference>
<dbReference type="GO" id="GO:0005886">
    <property type="term" value="C:plasma membrane"/>
    <property type="evidence" value="ECO:0007669"/>
    <property type="project" value="TreeGrafter"/>
</dbReference>
<gene>
    <name evidence="6" type="ORF">SAMN04488087_1441</name>
</gene>
<keyword evidence="7" id="KW-1185">Reference proteome</keyword>
<sequence>MKSNAIVRVEQVTKVYDEGAVPVQALRGVTLTIEPGAFTVIAGPSGSGKTTLLNLLGALDVPTTGRVFFEGQDLSKLSRRERARLRLYKIGFVFQAYNLIPVLTALENVAFVLLLQGVPERERRQRALEVLEQLGIADLAHKRPHEMSGGQQQRVAVARAVVSQPRLVLADEPTANLDSATGARLLDLMEQLNREQGVTFVFSSHDPQVIERGRRLIWLHDGQIKRDETR</sequence>
<dbReference type="AlphaFoldDB" id="A0A1M6TL30"/>
<dbReference type="GO" id="GO:0016887">
    <property type="term" value="F:ATP hydrolysis activity"/>
    <property type="evidence" value="ECO:0007669"/>
    <property type="project" value="InterPro"/>
</dbReference>
<comment type="similarity">
    <text evidence="4">Belongs to the ABC transporter superfamily. Macrolide exporter (TC 3.A.1.122) family.</text>
</comment>
<dbReference type="PROSITE" id="PS50893">
    <property type="entry name" value="ABC_TRANSPORTER_2"/>
    <property type="match status" value="1"/>
</dbReference>
<proteinExistence type="inferred from homology"/>
<dbReference type="InterPro" id="IPR003593">
    <property type="entry name" value="AAA+_ATPase"/>
</dbReference>
<dbReference type="InterPro" id="IPR015854">
    <property type="entry name" value="ABC_transpr_LolD-like"/>
</dbReference>
<keyword evidence="2" id="KW-0547">Nucleotide-binding</keyword>
<dbReference type="STRING" id="633813.SAMN04488087_1441"/>
<evidence type="ECO:0000313" key="6">
    <source>
        <dbReference type="EMBL" id="SHK57677.1"/>
    </source>
</evidence>
<dbReference type="GO" id="GO:0005524">
    <property type="term" value="F:ATP binding"/>
    <property type="evidence" value="ECO:0007669"/>
    <property type="project" value="UniProtKB-KW"/>
</dbReference>
<dbReference type="RefSeq" id="WP_072715301.1">
    <property type="nucleotide sequence ID" value="NZ_FRAU01000004.1"/>
</dbReference>
<dbReference type="GO" id="GO:0098796">
    <property type="term" value="C:membrane protein complex"/>
    <property type="evidence" value="ECO:0007669"/>
    <property type="project" value="UniProtKB-ARBA"/>
</dbReference>
<reference evidence="7" key="1">
    <citation type="submission" date="2016-11" db="EMBL/GenBank/DDBJ databases">
        <authorList>
            <person name="Varghese N."/>
            <person name="Submissions S."/>
        </authorList>
    </citation>
    <scope>NUCLEOTIDE SEQUENCE [LARGE SCALE GENOMIC DNA]</scope>
    <source>
        <strain evidence="7">DSM 22212</strain>
    </source>
</reference>
<dbReference type="PANTHER" id="PTHR24220">
    <property type="entry name" value="IMPORT ATP-BINDING PROTEIN"/>
    <property type="match status" value="1"/>
</dbReference>